<dbReference type="SUPFAM" id="SSF48452">
    <property type="entry name" value="TPR-like"/>
    <property type="match status" value="1"/>
</dbReference>
<evidence type="ECO:0000256" key="1">
    <source>
        <dbReference type="SAM" id="MobiDB-lite"/>
    </source>
</evidence>
<dbReference type="OrthoDB" id="8605970at2"/>
<dbReference type="RefSeq" id="WP_103902980.1">
    <property type="nucleotide sequence ID" value="NZ_PQWB01000048.1"/>
</dbReference>
<name>A0A2S5DEZ9_9NEIS</name>
<evidence type="ECO:0000313" key="4">
    <source>
        <dbReference type="Proteomes" id="UP000237082"/>
    </source>
</evidence>
<dbReference type="InterPro" id="IPR011990">
    <property type="entry name" value="TPR-like_helical_dom_sf"/>
</dbReference>
<keyword evidence="2" id="KW-0472">Membrane</keyword>
<keyword evidence="2" id="KW-1133">Transmembrane helix</keyword>
<feature type="compositionally biased region" description="Low complexity" evidence="1">
    <location>
        <begin position="193"/>
        <end position="205"/>
    </location>
</feature>
<gene>
    <name evidence="3" type="ORF">C2I19_12270</name>
</gene>
<accession>A0A2S5DEZ9</accession>
<dbReference type="Proteomes" id="UP000237082">
    <property type="component" value="Unassembled WGS sequence"/>
</dbReference>
<organism evidence="3 4">
    <name type="scientific">Chromobacterium alticapitis</name>
    <dbReference type="NCBI Taxonomy" id="2073169"/>
    <lineage>
        <taxon>Bacteria</taxon>
        <taxon>Pseudomonadati</taxon>
        <taxon>Pseudomonadota</taxon>
        <taxon>Betaproteobacteria</taxon>
        <taxon>Neisseriales</taxon>
        <taxon>Chromobacteriaceae</taxon>
        <taxon>Chromobacterium</taxon>
    </lineage>
</organism>
<keyword evidence="4" id="KW-1185">Reference proteome</keyword>
<dbReference type="Gene3D" id="1.25.40.10">
    <property type="entry name" value="Tetratricopeptide repeat domain"/>
    <property type="match status" value="1"/>
</dbReference>
<dbReference type="AlphaFoldDB" id="A0A2S5DEZ9"/>
<proteinExistence type="predicted"/>
<keyword evidence="2" id="KW-0812">Transmembrane</keyword>
<evidence type="ECO:0000256" key="2">
    <source>
        <dbReference type="SAM" id="Phobius"/>
    </source>
</evidence>
<sequence>MNASSWTDLVFPHARDGWLALAALSAALALGLALLSRLRRRADTCAPIPVPPAEEPPLAAGLGEILDYEVSAVDALTEVEIFIQFKQPENAAQALRAYVERYAGHSRKHLQRLAELHLQLGQIHDYAANIASLHDQALLDHAQLTEAVLLGLRRDFNNLPLRLLAEQRLGMEMQDIAAALGRDAEDAPPPPVDAAAASESVPAPDGQGAPLTPVSLIAGFRPLSALSGMEREVVSSLLPNERQARILLSCQDFRHALPVLEGILQLRPGSLSHRLDALYVHYQQHDLDDYCRSLWHFHLTLGPYGARLKEQLVHAGLVLGSHPVLKQLAARPDRPELERIGRQAGYSQSAAIAPRPRRQLVEKCAAPTEGETVDPLSEAERYLEYGQVDQASRVLEQAIQARPDDAALYPPLLQLYERQDDLPRFTWLLRRLKEDGRQPPDEVTLTLSAFVQTMQGRRQRGLAA</sequence>
<feature type="region of interest" description="Disordered" evidence="1">
    <location>
        <begin position="183"/>
        <end position="208"/>
    </location>
</feature>
<protein>
    <recommendedName>
        <fullName evidence="5">Tetratricopeptide repeat protein</fullName>
    </recommendedName>
</protein>
<evidence type="ECO:0008006" key="5">
    <source>
        <dbReference type="Google" id="ProtNLM"/>
    </source>
</evidence>
<dbReference type="EMBL" id="PQWB01000048">
    <property type="protein sequence ID" value="POZ61685.1"/>
    <property type="molecule type" value="Genomic_DNA"/>
</dbReference>
<comment type="caution">
    <text evidence="3">The sequence shown here is derived from an EMBL/GenBank/DDBJ whole genome shotgun (WGS) entry which is preliminary data.</text>
</comment>
<reference evidence="4" key="1">
    <citation type="submission" date="2018-02" db="EMBL/GenBank/DDBJ databases">
        <authorList>
            <person name="O'Hara-Hanley K."/>
            <person name="Soby S."/>
        </authorList>
    </citation>
    <scope>NUCLEOTIDE SEQUENCE [LARGE SCALE GENOMIC DNA]</scope>
    <source>
        <strain evidence="4">MWU14-2602</strain>
    </source>
</reference>
<evidence type="ECO:0000313" key="3">
    <source>
        <dbReference type="EMBL" id="POZ61685.1"/>
    </source>
</evidence>
<feature type="transmembrane region" description="Helical" evidence="2">
    <location>
        <begin position="17"/>
        <end position="35"/>
    </location>
</feature>